<proteinExistence type="predicted"/>
<organism evidence="1 2">
    <name type="scientific">Flavobacterium branchiophilum</name>
    <dbReference type="NCBI Taxonomy" id="55197"/>
    <lineage>
        <taxon>Bacteria</taxon>
        <taxon>Pseudomonadati</taxon>
        <taxon>Bacteroidota</taxon>
        <taxon>Flavobacteriia</taxon>
        <taxon>Flavobacteriales</taxon>
        <taxon>Flavobacteriaceae</taxon>
        <taxon>Flavobacterium</taxon>
    </lineage>
</organism>
<evidence type="ECO:0000313" key="1">
    <source>
        <dbReference type="EMBL" id="TQM41523.1"/>
    </source>
</evidence>
<evidence type="ECO:0000313" key="2">
    <source>
        <dbReference type="Proteomes" id="UP000320773"/>
    </source>
</evidence>
<dbReference type="Pfam" id="PF12869">
    <property type="entry name" value="tRNA_anti-like"/>
    <property type="match status" value="1"/>
</dbReference>
<dbReference type="AlphaFoldDB" id="A0A543G612"/>
<accession>A0A543G612</accession>
<reference evidence="1 2" key="1">
    <citation type="submission" date="2019-06" db="EMBL/GenBank/DDBJ databases">
        <title>Genomic Encyclopedia of Archaeal and Bacterial Type Strains, Phase II (KMG-II): from individual species to whole genera.</title>
        <authorList>
            <person name="Goeker M."/>
        </authorList>
    </citation>
    <scope>NUCLEOTIDE SEQUENCE [LARGE SCALE GENOMIC DNA]</scope>
    <source>
        <strain evidence="1 2">DSM 24789</strain>
    </source>
</reference>
<name>A0A543G612_9FLAO</name>
<dbReference type="EMBL" id="VFPJ01000001">
    <property type="protein sequence ID" value="TQM41523.1"/>
    <property type="molecule type" value="Genomic_DNA"/>
</dbReference>
<dbReference type="InterPro" id="IPR024422">
    <property type="entry name" value="Protein_unknown_function_OB"/>
</dbReference>
<sequence length="418" mass="47246">MAQSDFNSKQSIFKIVKWILAVFFLFAFIGAIAKGNFIASILFLLLGLLLLPPISEQVKQKFIFWQSKNIRYIGYSALFLIAVLSDRSGLTETSKNKSVEEVATSEPYQEYISQVDKNITQLSTEKKALRTKAFTILKSNSIYQKIVVNKVVSAEYLPILNAISNGVSTISKDGYSFNETLIKRLENSVNGKEKVEFAIKTVGLAIPENGGLPKEILQAFDRYKEKFKIYGVKGVFFDVNKNHETIEYDFDLTPFFVMLEPKNKEVLNQFFEAKNKGLSDWNAKAENYTYPYIATKEAYISYIKEVNPESPFIPKVDIEITASELYQEYEANEVSADEQYKGKKIAVTGIIDNIGKDVLDNPYVSMRIGVLQSVTCYFSDDNVKVISQLSKGQKITVIGECNGLSLTNVVIQDCELWE</sequence>
<dbReference type="RefSeq" id="WP_089079598.1">
    <property type="nucleotide sequence ID" value="NZ_VFPJ01000001.1"/>
</dbReference>
<protein>
    <submittedName>
        <fullName evidence="1">Putative nucleic acid binding protein</fullName>
    </submittedName>
</protein>
<dbReference type="Proteomes" id="UP000320773">
    <property type="component" value="Unassembled WGS sequence"/>
</dbReference>
<gene>
    <name evidence="1" type="ORF">BC670_2500</name>
</gene>
<comment type="caution">
    <text evidence="1">The sequence shown here is derived from an EMBL/GenBank/DDBJ whole genome shotgun (WGS) entry which is preliminary data.</text>
</comment>